<name>A0A2W7SM92_9BACT</name>
<keyword evidence="5" id="KW-1185">Reference proteome</keyword>
<feature type="signal peptide" evidence="1">
    <location>
        <begin position="1"/>
        <end position="21"/>
    </location>
</feature>
<feature type="chain" id="PRO_5016148511" description="Collagen triple helix repeat protein" evidence="1">
    <location>
        <begin position="22"/>
        <end position="182"/>
    </location>
</feature>
<keyword evidence="1" id="KW-0732">Signal</keyword>
<evidence type="ECO:0000313" key="3">
    <source>
        <dbReference type="EMBL" id="TXD76032.1"/>
    </source>
</evidence>
<dbReference type="OrthoDB" id="1524444at2"/>
<dbReference type="EMBL" id="QKZU01000017">
    <property type="protein sequence ID" value="PZX51832.1"/>
    <property type="molecule type" value="Genomic_DNA"/>
</dbReference>
<comment type="caution">
    <text evidence="2">The sequence shown here is derived from an EMBL/GenBank/DDBJ whole genome shotgun (WGS) entry which is preliminary data.</text>
</comment>
<dbReference type="RefSeq" id="WP_086502849.1">
    <property type="nucleotide sequence ID" value="NZ_MSSV01000021.1"/>
</dbReference>
<reference evidence="2 4" key="1">
    <citation type="submission" date="2018-06" db="EMBL/GenBank/DDBJ databases">
        <title>Genomic Encyclopedia of Archaeal and Bacterial Type Strains, Phase II (KMG-II): from individual species to whole genera.</title>
        <authorList>
            <person name="Goeker M."/>
        </authorList>
    </citation>
    <scope>NUCLEOTIDE SEQUENCE [LARGE SCALE GENOMIC DNA]</scope>
    <source>
        <strain evidence="2 4">DSM 22686</strain>
    </source>
</reference>
<evidence type="ECO:0000256" key="1">
    <source>
        <dbReference type="SAM" id="SignalP"/>
    </source>
</evidence>
<dbReference type="AlphaFoldDB" id="A0A2W7SM92"/>
<evidence type="ECO:0000313" key="2">
    <source>
        <dbReference type="EMBL" id="PZX51832.1"/>
    </source>
</evidence>
<accession>A0A2W7SM92</accession>
<protein>
    <recommendedName>
        <fullName evidence="6">Collagen triple helix repeat protein</fullName>
    </recommendedName>
</protein>
<dbReference type="Proteomes" id="UP000249115">
    <property type="component" value="Unassembled WGS sequence"/>
</dbReference>
<organism evidence="2 4">
    <name type="scientific">Algoriphagus ratkowskyi</name>
    <dbReference type="NCBI Taxonomy" id="57028"/>
    <lineage>
        <taxon>Bacteria</taxon>
        <taxon>Pseudomonadati</taxon>
        <taxon>Bacteroidota</taxon>
        <taxon>Cytophagia</taxon>
        <taxon>Cytophagales</taxon>
        <taxon>Cyclobacteriaceae</taxon>
        <taxon>Algoriphagus</taxon>
    </lineage>
</organism>
<reference evidence="3 5" key="2">
    <citation type="submission" date="2019-08" db="EMBL/GenBank/DDBJ databases">
        <title>Genome of Algoriphagus ratkowskyi IC026.</title>
        <authorList>
            <person name="Bowman J.P."/>
        </authorList>
    </citation>
    <scope>NUCLEOTIDE SEQUENCE [LARGE SCALE GENOMIC DNA]</scope>
    <source>
        <strain evidence="3 5">IC026</strain>
    </source>
</reference>
<evidence type="ECO:0000313" key="4">
    <source>
        <dbReference type="Proteomes" id="UP000249115"/>
    </source>
</evidence>
<dbReference type="PROSITE" id="PS51257">
    <property type="entry name" value="PROKAR_LIPOPROTEIN"/>
    <property type="match status" value="1"/>
</dbReference>
<dbReference type="EMBL" id="VORV01000016">
    <property type="protein sequence ID" value="TXD76032.1"/>
    <property type="molecule type" value="Genomic_DNA"/>
</dbReference>
<gene>
    <name evidence="3" type="ORF">ESW18_18215</name>
    <name evidence="2" type="ORF">LV84_03590</name>
</gene>
<sequence length="182" mass="20191">MKNINSLILALFGLFVFQACEGPEGPQGVPGAQGDQGTPGVNIVGQTFEVEIDFTSTNNYAGNFDFTEPLVDGDALLVYMLEQSPATEGRVAWRLLPQTFYIDGGILVYNFDYTVDDFSIFLDNSPIEFSTLDSYYTTGVLFRVVVVPSDLIGARVDYTDYEGTMKLLNISEDDFERIESKK</sequence>
<evidence type="ECO:0000313" key="5">
    <source>
        <dbReference type="Proteomes" id="UP000321927"/>
    </source>
</evidence>
<proteinExistence type="predicted"/>
<evidence type="ECO:0008006" key="6">
    <source>
        <dbReference type="Google" id="ProtNLM"/>
    </source>
</evidence>
<dbReference type="Gene3D" id="1.20.5.320">
    <property type="entry name" value="6-Phosphogluconate Dehydrogenase, domain 3"/>
    <property type="match status" value="1"/>
</dbReference>
<dbReference type="Proteomes" id="UP000321927">
    <property type="component" value="Unassembled WGS sequence"/>
</dbReference>